<feature type="region of interest" description="Disordered" evidence="1">
    <location>
        <begin position="77"/>
        <end position="107"/>
    </location>
</feature>
<feature type="transmembrane region" description="Helical" evidence="2">
    <location>
        <begin position="251"/>
        <end position="270"/>
    </location>
</feature>
<proteinExistence type="predicted"/>
<organism evidence="3 4">
    <name type="scientific">Gardnerella vaginalis</name>
    <dbReference type="NCBI Taxonomy" id="2702"/>
    <lineage>
        <taxon>Bacteria</taxon>
        <taxon>Bacillati</taxon>
        <taxon>Actinomycetota</taxon>
        <taxon>Actinomycetes</taxon>
        <taxon>Bifidobacteriales</taxon>
        <taxon>Bifidobacteriaceae</taxon>
        <taxon>Gardnerella</taxon>
    </lineage>
</organism>
<name>A0A133P3F6_GARVA</name>
<feature type="compositionally biased region" description="Basic and acidic residues" evidence="1">
    <location>
        <begin position="31"/>
        <end position="44"/>
    </location>
</feature>
<evidence type="ECO:0000256" key="1">
    <source>
        <dbReference type="SAM" id="MobiDB-lite"/>
    </source>
</evidence>
<evidence type="ECO:0000313" key="3">
    <source>
        <dbReference type="EMBL" id="KXA22976.1"/>
    </source>
</evidence>
<dbReference type="EMBL" id="LRQB01000004">
    <property type="protein sequence ID" value="KXA22976.1"/>
    <property type="molecule type" value="Genomic_DNA"/>
</dbReference>
<feature type="transmembrane region" description="Helical" evidence="2">
    <location>
        <begin position="216"/>
        <end position="244"/>
    </location>
</feature>
<protein>
    <submittedName>
        <fullName evidence="3">PAP2 family protein</fullName>
    </submittedName>
</protein>
<feature type="transmembrane region" description="Helical" evidence="2">
    <location>
        <begin position="290"/>
        <end position="309"/>
    </location>
</feature>
<feature type="transmembrane region" description="Helical" evidence="2">
    <location>
        <begin position="380"/>
        <end position="401"/>
    </location>
</feature>
<gene>
    <name evidence="3" type="ORF">HMPREF3208_00063</name>
</gene>
<sequence length="464" mass="49522">MSGELTGMQSDNIDEQFDAVEMSDAASLDTTLRKASEVQNDENRSASQRSALSQPIAPFSPVVDHKSAETVMPLIPEDGTSEAVKQTVKQSVKQSDGLSNSGNSLQDLEDLPEQSAVQAFAAVPDTGTSKIATLPREHNNTKNSLLNTSSPSDDVDQLDPLMKRPRVSTILWCMMLAVVFLISAVGLWLLSVQTVLGQSYEEMVISGFGSHGVPPWLSFCLRPLCISFVVIILGAIIAVAALSIVCIRKRWWMLGQCACIIILAVAAEPLKKMLPRPMLINIEYLSTNSAPSGHALVIAAACALLICAVSRAWRAWTALGSAVISILVQLSLIAGHWHRSSDVLISLLIVGAVTLAVLAGTRSSGMDMPAYRRSSISVQIVGSSMITLGALACLYAVYLIWQILPGVDIFAQWASGVSYIATYWLIIGVSLLVYGVIMVMRHATAAPLSRLGLVGAPPTPPSAA</sequence>
<keyword evidence="2" id="KW-1133">Transmembrane helix</keyword>
<feature type="transmembrane region" description="Helical" evidence="2">
    <location>
        <begin position="343"/>
        <end position="360"/>
    </location>
</feature>
<feature type="region of interest" description="Disordered" evidence="1">
    <location>
        <begin position="1"/>
        <end position="64"/>
    </location>
</feature>
<accession>A0A133P3F6</accession>
<keyword evidence="2" id="KW-0812">Transmembrane</keyword>
<dbReference type="PATRIC" id="fig|2702.100.peg.56"/>
<dbReference type="Gene3D" id="1.20.144.10">
    <property type="entry name" value="Phosphatidic acid phosphatase type 2/haloperoxidase"/>
    <property type="match status" value="1"/>
</dbReference>
<reference evidence="3 4" key="1">
    <citation type="submission" date="2016-01" db="EMBL/GenBank/DDBJ databases">
        <authorList>
            <person name="Oliw E.H."/>
        </authorList>
    </citation>
    <scope>NUCLEOTIDE SEQUENCE [LARGE SCALE GENOMIC DNA]</scope>
    <source>
        <strain evidence="3 4">PSS_7772B</strain>
    </source>
</reference>
<dbReference type="Proteomes" id="UP000070687">
    <property type="component" value="Unassembled WGS sequence"/>
</dbReference>
<feature type="region of interest" description="Disordered" evidence="1">
    <location>
        <begin position="130"/>
        <end position="153"/>
    </location>
</feature>
<dbReference type="InterPro" id="IPR036938">
    <property type="entry name" value="PAP2/HPO_sf"/>
</dbReference>
<dbReference type="SUPFAM" id="SSF48317">
    <property type="entry name" value="Acid phosphatase/Vanadium-dependent haloperoxidase"/>
    <property type="match status" value="1"/>
</dbReference>
<comment type="caution">
    <text evidence="3">The sequence shown here is derived from an EMBL/GenBank/DDBJ whole genome shotgun (WGS) entry which is preliminary data.</text>
</comment>
<evidence type="ECO:0000313" key="4">
    <source>
        <dbReference type="Proteomes" id="UP000070687"/>
    </source>
</evidence>
<feature type="compositionally biased region" description="Polar residues" evidence="1">
    <location>
        <begin position="83"/>
        <end position="106"/>
    </location>
</feature>
<dbReference type="RefSeq" id="WP_064346662.1">
    <property type="nucleotide sequence ID" value="NZ_KQ956829.1"/>
</dbReference>
<evidence type="ECO:0000256" key="2">
    <source>
        <dbReference type="SAM" id="Phobius"/>
    </source>
</evidence>
<feature type="compositionally biased region" description="Low complexity" evidence="1">
    <location>
        <begin position="141"/>
        <end position="152"/>
    </location>
</feature>
<keyword evidence="2" id="KW-0472">Membrane</keyword>
<feature type="transmembrane region" description="Helical" evidence="2">
    <location>
        <begin position="170"/>
        <end position="196"/>
    </location>
</feature>
<dbReference type="OrthoDB" id="3240395at2"/>
<dbReference type="AlphaFoldDB" id="A0A133P3F6"/>
<feature type="transmembrane region" description="Helical" evidence="2">
    <location>
        <begin position="316"/>
        <end position="337"/>
    </location>
</feature>
<feature type="transmembrane region" description="Helical" evidence="2">
    <location>
        <begin position="421"/>
        <end position="440"/>
    </location>
</feature>